<organism evidence="2 3">
    <name type="scientific">Stylosanthes scabra</name>
    <dbReference type="NCBI Taxonomy" id="79078"/>
    <lineage>
        <taxon>Eukaryota</taxon>
        <taxon>Viridiplantae</taxon>
        <taxon>Streptophyta</taxon>
        <taxon>Embryophyta</taxon>
        <taxon>Tracheophyta</taxon>
        <taxon>Spermatophyta</taxon>
        <taxon>Magnoliopsida</taxon>
        <taxon>eudicotyledons</taxon>
        <taxon>Gunneridae</taxon>
        <taxon>Pentapetalae</taxon>
        <taxon>rosids</taxon>
        <taxon>fabids</taxon>
        <taxon>Fabales</taxon>
        <taxon>Fabaceae</taxon>
        <taxon>Papilionoideae</taxon>
        <taxon>50 kb inversion clade</taxon>
        <taxon>dalbergioids sensu lato</taxon>
        <taxon>Dalbergieae</taxon>
        <taxon>Pterocarpus clade</taxon>
        <taxon>Stylosanthes</taxon>
    </lineage>
</organism>
<dbReference type="EMBL" id="JASCZI010121339">
    <property type="protein sequence ID" value="MED6161293.1"/>
    <property type="molecule type" value="Genomic_DNA"/>
</dbReference>
<gene>
    <name evidence="2" type="ORF">PIB30_059392</name>
</gene>
<sequence>MHKVKPFGQREDKSVQTSYASLTKARIIKVSRNGAALVSSTSDPSRKHSHVNPPTEKTPDLSNGKGRHFQGRYEGSLQAVPADRRAASCQEPKRQKNMKLLHLVVTQSMKKDKNLEAGAEKALLTAEAGAEERLPKNDVYATLWAMLDAESDNEAEEIPSQWDLDGVLNNWGMIEPDVGPAGNDQGPPPATN</sequence>
<keyword evidence="3" id="KW-1185">Reference proteome</keyword>
<evidence type="ECO:0000256" key="1">
    <source>
        <dbReference type="SAM" id="MobiDB-lite"/>
    </source>
</evidence>
<accession>A0ABU6UN88</accession>
<reference evidence="2 3" key="1">
    <citation type="journal article" date="2023" name="Plants (Basel)">
        <title>Bridging the Gap: Combining Genomics and Transcriptomics Approaches to Understand Stylosanthes scabra, an Orphan Legume from the Brazilian Caatinga.</title>
        <authorList>
            <person name="Ferreira-Neto J.R.C."/>
            <person name="da Silva M.D."/>
            <person name="Binneck E."/>
            <person name="de Melo N.F."/>
            <person name="da Silva R.H."/>
            <person name="de Melo A.L.T.M."/>
            <person name="Pandolfi V."/>
            <person name="Bustamante F.O."/>
            <person name="Brasileiro-Vidal A.C."/>
            <person name="Benko-Iseppon A.M."/>
        </authorList>
    </citation>
    <scope>NUCLEOTIDE SEQUENCE [LARGE SCALE GENOMIC DNA]</scope>
    <source>
        <tissue evidence="2">Leaves</tissue>
    </source>
</reference>
<comment type="caution">
    <text evidence="2">The sequence shown here is derived from an EMBL/GenBank/DDBJ whole genome shotgun (WGS) entry which is preliminary data.</text>
</comment>
<proteinExistence type="predicted"/>
<name>A0ABU6UN88_9FABA</name>
<evidence type="ECO:0000313" key="3">
    <source>
        <dbReference type="Proteomes" id="UP001341840"/>
    </source>
</evidence>
<protein>
    <submittedName>
        <fullName evidence="2">Uncharacterized protein</fullName>
    </submittedName>
</protein>
<dbReference type="Proteomes" id="UP001341840">
    <property type="component" value="Unassembled WGS sequence"/>
</dbReference>
<feature type="region of interest" description="Disordered" evidence="1">
    <location>
        <begin position="32"/>
        <end position="69"/>
    </location>
</feature>
<evidence type="ECO:0000313" key="2">
    <source>
        <dbReference type="EMBL" id="MED6161293.1"/>
    </source>
</evidence>
<feature type="region of interest" description="Disordered" evidence="1">
    <location>
        <begin position="171"/>
        <end position="192"/>
    </location>
</feature>